<evidence type="ECO:0000256" key="1">
    <source>
        <dbReference type="ARBA" id="ARBA00022670"/>
    </source>
</evidence>
<dbReference type="EC" id="3.4.21.-" evidence="9"/>
<evidence type="ECO:0000256" key="6">
    <source>
        <dbReference type="ARBA" id="ARBA00050665"/>
    </source>
</evidence>
<dbReference type="AlphaFoldDB" id="A0AAD5DEM2"/>
<dbReference type="Pfam" id="PF00004">
    <property type="entry name" value="AAA"/>
    <property type="match status" value="1"/>
</dbReference>
<dbReference type="PANTHER" id="PTHR10046">
    <property type="entry name" value="ATP DEPENDENT LON PROTEASE FAMILY MEMBER"/>
    <property type="match status" value="1"/>
</dbReference>
<dbReference type="Pfam" id="PF02190">
    <property type="entry name" value="LON_substr_bdg"/>
    <property type="match status" value="1"/>
</dbReference>
<dbReference type="InterPro" id="IPR015947">
    <property type="entry name" value="PUA-like_sf"/>
</dbReference>
<evidence type="ECO:0000256" key="3">
    <source>
        <dbReference type="ARBA" id="ARBA00022801"/>
    </source>
</evidence>
<dbReference type="InterPro" id="IPR046336">
    <property type="entry name" value="Lon_prtase_N_sf"/>
</dbReference>
<evidence type="ECO:0000256" key="8">
    <source>
        <dbReference type="RuleBase" id="RU000591"/>
    </source>
</evidence>
<dbReference type="InterPro" id="IPR027417">
    <property type="entry name" value="P-loop_NTPase"/>
</dbReference>
<feature type="region of interest" description="Disordered" evidence="10">
    <location>
        <begin position="396"/>
        <end position="418"/>
    </location>
</feature>
<dbReference type="PROSITE" id="PS51787">
    <property type="entry name" value="LON_N"/>
    <property type="match status" value="1"/>
</dbReference>
<feature type="domain" description="Lon proteolytic" evidence="11">
    <location>
        <begin position="1038"/>
        <end position="1228"/>
    </location>
</feature>
<dbReference type="GO" id="GO:0016887">
    <property type="term" value="F:ATP hydrolysis activity"/>
    <property type="evidence" value="ECO:0007669"/>
    <property type="project" value="InterPro"/>
</dbReference>
<keyword evidence="5 8" id="KW-0067">ATP-binding</keyword>
<dbReference type="Gene3D" id="3.40.50.300">
    <property type="entry name" value="P-loop containing nucleotide triphosphate hydrolases"/>
    <property type="match status" value="1"/>
</dbReference>
<dbReference type="EMBL" id="JADXDR010000180">
    <property type="protein sequence ID" value="KAI7836657.1"/>
    <property type="molecule type" value="Genomic_DNA"/>
</dbReference>
<comment type="catalytic activity">
    <reaction evidence="6">
        <text>Hydrolysis of proteins in presence of ATP.</text>
        <dbReference type="EC" id="3.4.21.53"/>
    </reaction>
</comment>
<evidence type="ECO:0000256" key="4">
    <source>
        <dbReference type="ARBA" id="ARBA00022825"/>
    </source>
</evidence>
<feature type="active site" evidence="7">
    <location>
        <position position="1133"/>
    </location>
</feature>
<dbReference type="SMART" id="SM00464">
    <property type="entry name" value="LON"/>
    <property type="match status" value="1"/>
</dbReference>
<comment type="similarity">
    <text evidence="7 8">Belongs to the peptidase S16 family.</text>
</comment>
<dbReference type="InterPro" id="IPR008268">
    <property type="entry name" value="Peptidase_S16_AS"/>
</dbReference>
<dbReference type="GO" id="GO:0004252">
    <property type="term" value="F:serine-type endopeptidase activity"/>
    <property type="evidence" value="ECO:0007669"/>
    <property type="project" value="UniProtKB-UniRule"/>
</dbReference>
<feature type="compositionally biased region" description="Low complexity" evidence="10">
    <location>
        <begin position="175"/>
        <end position="188"/>
    </location>
</feature>
<dbReference type="InterPro" id="IPR014721">
    <property type="entry name" value="Ribsml_uS5_D2-typ_fold_subgr"/>
</dbReference>
<dbReference type="GO" id="GO:0004176">
    <property type="term" value="F:ATP-dependent peptidase activity"/>
    <property type="evidence" value="ECO:0007669"/>
    <property type="project" value="UniProtKB-UniRule"/>
</dbReference>
<evidence type="ECO:0000259" key="12">
    <source>
        <dbReference type="PROSITE" id="PS51787"/>
    </source>
</evidence>
<keyword evidence="3 7" id="KW-0378">Hydrolase</keyword>
<evidence type="ECO:0000256" key="7">
    <source>
        <dbReference type="PROSITE-ProRule" id="PRU01122"/>
    </source>
</evidence>
<feature type="region of interest" description="Disordered" evidence="10">
    <location>
        <begin position="167"/>
        <end position="198"/>
    </location>
</feature>
<dbReference type="Gene3D" id="1.20.5.5270">
    <property type="match status" value="1"/>
</dbReference>
<evidence type="ECO:0000313" key="13">
    <source>
        <dbReference type="EMBL" id="KAI7836657.1"/>
    </source>
</evidence>
<dbReference type="InterPro" id="IPR003593">
    <property type="entry name" value="AAA+_ATPase"/>
</dbReference>
<keyword evidence="14" id="KW-1185">Reference proteome</keyword>
<dbReference type="Proteomes" id="UP001205105">
    <property type="component" value="Unassembled WGS sequence"/>
</dbReference>
<dbReference type="GO" id="GO:0005524">
    <property type="term" value="F:ATP binding"/>
    <property type="evidence" value="ECO:0007669"/>
    <property type="project" value="UniProtKB-KW"/>
</dbReference>
<dbReference type="PROSITE" id="PS01046">
    <property type="entry name" value="LON_SER"/>
    <property type="match status" value="1"/>
</dbReference>
<dbReference type="InterPro" id="IPR054594">
    <property type="entry name" value="Lon_lid"/>
</dbReference>
<dbReference type="FunFam" id="3.40.50.300:FF:000021">
    <property type="entry name" value="Lon protease homolog"/>
    <property type="match status" value="1"/>
</dbReference>
<gene>
    <name evidence="13" type="ORF">COHA_009541</name>
</gene>
<name>A0AAD5DEM2_9CHLO</name>
<dbReference type="Pfam" id="PF22667">
    <property type="entry name" value="Lon_lid"/>
    <property type="match status" value="1"/>
</dbReference>
<protein>
    <recommendedName>
        <fullName evidence="9">Lon protease homolog</fullName>
        <ecNumber evidence="9">3.4.21.-</ecNumber>
    </recommendedName>
</protein>
<evidence type="ECO:0000256" key="9">
    <source>
        <dbReference type="RuleBase" id="RU000592"/>
    </source>
</evidence>
<keyword evidence="1 7" id="KW-0645">Protease</keyword>
<dbReference type="CDD" id="cd19500">
    <property type="entry name" value="RecA-like_Lon"/>
    <property type="match status" value="1"/>
</dbReference>
<dbReference type="PROSITE" id="PS51786">
    <property type="entry name" value="LON_PROTEOLYTIC"/>
    <property type="match status" value="1"/>
</dbReference>
<dbReference type="SMART" id="SM00382">
    <property type="entry name" value="AAA"/>
    <property type="match status" value="1"/>
</dbReference>
<dbReference type="SUPFAM" id="SSF52540">
    <property type="entry name" value="P-loop containing nucleoside triphosphate hydrolases"/>
    <property type="match status" value="1"/>
</dbReference>
<dbReference type="SUPFAM" id="SSF54211">
    <property type="entry name" value="Ribosomal protein S5 domain 2-like"/>
    <property type="match status" value="1"/>
</dbReference>
<organism evidence="13 14">
    <name type="scientific">Chlorella ohadii</name>
    <dbReference type="NCBI Taxonomy" id="2649997"/>
    <lineage>
        <taxon>Eukaryota</taxon>
        <taxon>Viridiplantae</taxon>
        <taxon>Chlorophyta</taxon>
        <taxon>core chlorophytes</taxon>
        <taxon>Trebouxiophyceae</taxon>
        <taxon>Chlorellales</taxon>
        <taxon>Chlorellaceae</taxon>
        <taxon>Chlorella clade</taxon>
        <taxon>Chlorella</taxon>
    </lineage>
</organism>
<dbReference type="GO" id="GO:0030163">
    <property type="term" value="P:protein catabolic process"/>
    <property type="evidence" value="ECO:0007669"/>
    <property type="project" value="InterPro"/>
</dbReference>
<evidence type="ECO:0000256" key="5">
    <source>
        <dbReference type="ARBA" id="ARBA00022840"/>
    </source>
</evidence>
<dbReference type="InterPro" id="IPR003959">
    <property type="entry name" value="ATPase_AAA_core"/>
</dbReference>
<dbReference type="Pfam" id="PF05362">
    <property type="entry name" value="Lon_C"/>
    <property type="match status" value="1"/>
</dbReference>
<feature type="active site" evidence="7">
    <location>
        <position position="1176"/>
    </location>
</feature>
<reference evidence="13" key="1">
    <citation type="submission" date="2020-11" db="EMBL/GenBank/DDBJ databases">
        <title>Chlorella ohadii genome sequencing and assembly.</title>
        <authorList>
            <person name="Murik O."/>
            <person name="Treves H."/>
            <person name="Kedem I."/>
            <person name="Shotland Y."/>
            <person name="Kaplan A."/>
        </authorList>
    </citation>
    <scope>NUCLEOTIDE SEQUENCE</scope>
    <source>
        <strain evidence="13">1</strain>
    </source>
</reference>
<comment type="caution">
    <text evidence="13">The sequence shown here is derived from an EMBL/GenBank/DDBJ whole genome shotgun (WGS) entry which is preliminary data.</text>
</comment>
<dbReference type="InterPro" id="IPR020568">
    <property type="entry name" value="Ribosomal_Su5_D2-typ_SF"/>
</dbReference>
<dbReference type="PRINTS" id="PR00830">
    <property type="entry name" value="ENDOLAPTASE"/>
</dbReference>
<feature type="region of interest" description="Disordered" evidence="10">
    <location>
        <begin position="284"/>
        <end position="330"/>
    </location>
</feature>
<dbReference type="InterPro" id="IPR003111">
    <property type="entry name" value="Lon_prtase_N"/>
</dbReference>
<keyword evidence="2 8" id="KW-0547">Nucleotide-binding</keyword>
<dbReference type="Gene3D" id="2.30.130.40">
    <property type="entry name" value="LON domain-like"/>
    <property type="match status" value="1"/>
</dbReference>
<keyword evidence="4 7" id="KW-0720">Serine protease</keyword>
<evidence type="ECO:0000313" key="14">
    <source>
        <dbReference type="Proteomes" id="UP001205105"/>
    </source>
</evidence>
<feature type="compositionally biased region" description="Gly residues" evidence="10">
    <location>
        <begin position="696"/>
        <end position="706"/>
    </location>
</feature>
<feature type="region of interest" description="Disordered" evidence="10">
    <location>
        <begin position="692"/>
        <end position="716"/>
    </location>
</feature>
<feature type="domain" description="Lon N-terminal" evidence="12">
    <location>
        <begin position="24"/>
        <end position="278"/>
    </location>
</feature>
<sequence length="1241" mass="128525">MRSSRDAAAHQLVPKASGAAAADLPLLPLFDAVLLPGGFARVTIPASWRASAPLVELLLQQQGDADVLVAAVPFLTGKPLNSSSAAGGGGGRTEDEGFADDPLDLDKLHHTGTAARVLQLARRTQSSGWSVLLEGRCRVRVRGVHLSSRPRELYEASVDQLDYLPPSPGKGIAVGSSSASSSSGSSSSGAGGSKEQEELADQLLKGTRRLFVLIQGESDGRAAAARVARALSQQGPARMADVLGSLVARTLRDRLALLSTLSVTARQQMVLSLLNQMLEVAEKAASGRGSRRSGGSSQRGTRPAGSGSGLRLPDLGGAGSGEEDEEEEGKQELLALMQKLKDAKPPAEVLRAAQREFKRLQRGSEHHPGYAMSLSYLETLADLPWSRLSQLAQQQLQPPAAAGGAEAGPGSSTALSLLAPSAGGGGGAPLPLGLVRQRLDEAHYGLDKIKERIVQFVAVQRLRGWDARAPILCFIGPPGVGKTSLARSIADVLGRPFQRISLGGVRDEAEIRGHRRTYIGAMPGRVIQAMRKAGVRDPLLLLDEVDKMGRDARGDPAAALLEVLDPEQNAAFVDTYLGLPFDLSSALFVATANRAADIPPPLLDRLEVVQLGGYTLEEKLHIAERHLIPRLLAEHGLRRAQLVFPAGAVRSIVEGYTSEAGVRSLSRCLAAICRHVAVQVVQQAEEEGSAAPLLGGLQGASGGSGGSSREQPDLPPPLEELAARAAAATRVAANNVAMPPLAALRRMHAARSRGGGMLVQPLPAGRDSSGMRLWAQLLPLAGSPAAAAAAATATGGYPWRQLHPPARGNAAAGEAAAAAAQCTCPSRKQPRWFSWLRWARHDGTAEQAQQDAGCSGGGEAPHACSCAGSCGDPDCCCHGSVSRGQLGDVAGHASWGPPGEAGMAADSSGWEASWRRSALAREPPLLCGPGSMQVLRPPLVETMEAAGSGSLATAPRIAFGAAAAAAAAVAASGSGQQRAAGLALPLDGLPEAGGTEEQGWLPPARQQQQQQAIVVDDALIEAVLGPRRFEGHNSAERVASPGTAAGLVWTSVGGKVQYIECICVGAGRGGAPGQLTLTGQLGDVLEESARIALSWVRAHAAALGLPADASCPSRRWDVHIHLPAGAVPKDGPSAGITLAVALVSLFTGKCVRADAAMTGELTLRGLVLPVGGIKEKLLAAQAAGMARVLVPARNMPDVQADVPAEVRQGVQVVACSRLEDVLEAAFDPPTRLAPQPLLARL</sequence>
<dbReference type="GO" id="GO:0006508">
    <property type="term" value="P:proteolysis"/>
    <property type="evidence" value="ECO:0007669"/>
    <property type="project" value="UniProtKB-KW"/>
</dbReference>
<evidence type="ECO:0000256" key="10">
    <source>
        <dbReference type="SAM" id="MobiDB-lite"/>
    </source>
</evidence>
<proteinExistence type="inferred from homology"/>
<dbReference type="Gene3D" id="3.30.230.10">
    <property type="match status" value="1"/>
</dbReference>
<dbReference type="InterPro" id="IPR027065">
    <property type="entry name" value="Lon_Prtase"/>
</dbReference>
<dbReference type="SUPFAM" id="SSF88697">
    <property type="entry name" value="PUA domain-like"/>
    <property type="match status" value="1"/>
</dbReference>
<evidence type="ECO:0000259" key="11">
    <source>
        <dbReference type="PROSITE" id="PS51786"/>
    </source>
</evidence>
<accession>A0AAD5DEM2</accession>
<feature type="compositionally biased region" description="Low complexity" evidence="10">
    <location>
        <begin position="293"/>
        <end position="302"/>
    </location>
</feature>
<dbReference type="InterPro" id="IPR008269">
    <property type="entry name" value="Lon_proteolytic"/>
</dbReference>
<dbReference type="Gene3D" id="1.10.8.60">
    <property type="match status" value="1"/>
</dbReference>
<evidence type="ECO:0000256" key="2">
    <source>
        <dbReference type="ARBA" id="ARBA00022741"/>
    </source>
</evidence>